<accession>H6RJB3</accession>
<dbReference type="InterPro" id="IPR051396">
    <property type="entry name" value="Bact_Antivir_Def_Nuclease"/>
</dbReference>
<dbReference type="AlphaFoldDB" id="H6RJB3"/>
<keyword evidence="4" id="KW-1185">Reference proteome</keyword>
<feature type="domain" description="OLD protein-like TOPRIM" evidence="2">
    <location>
        <begin position="385"/>
        <end position="448"/>
    </location>
</feature>
<dbReference type="CDD" id="cd01026">
    <property type="entry name" value="TOPRIM_OLD"/>
    <property type="match status" value="1"/>
</dbReference>
<dbReference type="GO" id="GO:0004527">
    <property type="term" value="F:exonuclease activity"/>
    <property type="evidence" value="ECO:0007669"/>
    <property type="project" value="UniProtKB-KW"/>
</dbReference>
<evidence type="ECO:0000313" key="3">
    <source>
        <dbReference type="EMBL" id="CCG01026.1"/>
    </source>
</evidence>
<dbReference type="InterPro" id="IPR027417">
    <property type="entry name" value="P-loop_NTPase"/>
</dbReference>
<dbReference type="SUPFAM" id="SSF52540">
    <property type="entry name" value="P-loop containing nucleoside triphosphate hydrolases"/>
    <property type="match status" value="1"/>
</dbReference>
<dbReference type="OrthoDB" id="3237462at2"/>
<dbReference type="InterPro" id="IPR041685">
    <property type="entry name" value="AAA_GajA/Old/RecF-like"/>
</dbReference>
<name>H6RJB3_BLASD</name>
<dbReference type="PANTHER" id="PTHR43581:SF4">
    <property type="entry name" value="ATP_GTP PHOSPHATASE"/>
    <property type="match status" value="1"/>
</dbReference>
<reference evidence="3 4" key="1">
    <citation type="journal article" date="2012" name="J. Bacteriol.">
        <title>Genome Sequence of Blastococcus saxobsidens DD2, a Stone-Inhabiting Bacterium.</title>
        <authorList>
            <person name="Chouaia B."/>
            <person name="Crotti E."/>
            <person name="Brusetti L."/>
            <person name="Daffonchio D."/>
            <person name="Essoussi I."/>
            <person name="Nouioui I."/>
            <person name="Sbissi I."/>
            <person name="Ghodhbane-Gtari F."/>
            <person name="Gtari M."/>
            <person name="Vacherie B."/>
            <person name="Barbe V."/>
            <person name="Medigue C."/>
            <person name="Gury J."/>
            <person name="Pujic P."/>
            <person name="Normand P."/>
        </authorList>
    </citation>
    <scope>NUCLEOTIDE SEQUENCE [LARGE SCALE GENOMIC DNA]</scope>
    <source>
        <strain evidence="3 4">DD2</strain>
    </source>
</reference>
<dbReference type="Pfam" id="PF13175">
    <property type="entry name" value="AAA_15"/>
    <property type="match status" value="2"/>
</dbReference>
<keyword evidence="3" id="KW-0269">Exonuclease</keyword>
<dbReference type="EMBL" id="FO117623">
    <property type="protein sequence ID" value="CCG01026.1"/>
    <property type="molecule type" value="Genomic_DNA"/>
</dbReference>
<keyword evidence="3" id="KW-0378">Hydrolase</keyword>
<dbReference type="RefSeq" id="WP_014373943.1">
    <property type="nucleotide sequence ID" value="NC_016943.1"/>
</dbReference>
<dbReference type="KEGG" id="bsd:BLASA_0020"/>
<reference evidence="4" key="2">
    <citation type="submission" date="2012-02" db="EMBL/GenBank/DDBJ databases">
        <title>Complete genome sequence of Blastococcus saxobsidens strain DD2.</title>
        <authorList>
            <person name="Genoscope."/>
        </authorList>
    </citation>
    <scope>NUCLEOTIDE SEQUENCE [LARGE SCALE GENOMIC DNA]</scope>
    <source>
        <strain evidence="4">DD2</strain>
    </source>
</reference>
<evidence type="ECO:0000313" key="4">
    <source>
        <dbReference type="Proteomes" id="UP000007517"/>
    </source>
</evidence>
<dbReference type="Pfam" id="PF20469">
    <property type="entry name" value="OLD-like_TOPRIM"/>
    <property type="match status" value="1"/>
</dbReference>
<dbReference type="PANTHER" id="PTHR43581">
    <property type="entry name" value="ATP/GTP PHOSPHATASE"/>
    <property type="match status" value="1"/>
</dbReference>
<organism evidence="3 4">
    <name type="scientific">Blastococcus saxobsidens (strain DD2)</name>
    <dbReference type="NCBI Taxonomy" id="1146883"/>
    <lineage>
        <taxon>Bacteria</taxon>
        <taxon>Bacillati</taxon>
        <taxon>Actinomycetota</taxon>
        <taxon>Actinomycetes</taxon>
        <taxon>Geodermatophilales</taxon>
        <taxon>Geodermatophilaceae</taxon>
        <taxon>Blastococcus</taxon>
    </lineage>
</organism>
<evidence type="ECO:0000259" key="1">
    <source>
        <dbReference type="Pfam" id="PF13175"/>
    </source>
</evidence>
<proteinExistence type="predicted"/>
<dbReference type="Gene3D" id="3.40.50.300">
    <property type="entry name" value="P-loop containing nucleotide triphosphate hydrolases"/>
    <property type="match status" value="1"/>
</dbReference>
<sequence length="565" mass="61819">MRLSRITVKNFRNLVDVDVPLSRHTVIVGENRSGKSNLLHAMRLVLDNTLSGDQRRLRPEDFWDGLTAASGDPTSTGEKIEVSLEVTDFDDEAPVVAALSDALVTGDPLTARLTYRWEPDPLIDDDVVYRARFYGGGDDDRPISSSDVRERLITVFMHALRDVESDVRSWRRSPLRALLEGASRDAAPADLDAVRDAMEDANASLNRLGPLVTLSKSISDSTRAAVGSNQGLETALAAAPPDPRRLIRAMQLFVDGDAQRQLTSTSLGALNVLYFSLLELRLKQRLESAEVAHVLLAIEEPEAHLHPHLQRLLFKHLQQDDASRSTVVTTHSPHIASATSARNLVMLRTTDSGTVARAAADAALTEVEWDDIDRYLDATRSELVFARRVLLVEGVAEQLMVPSLTQTVDIDLDQLGISVCAIGGTHFGAYVKLCMALGIPWAVLTDGDPTNRVTGARRKQLLEQNAGADPDAVFVGATTFEHDIIAKSDSNRSAIVEVLTELLGDDLEEHSDTLEGWRDDTPDVKDFLAVISTVGGKGRFAQRLASTRLDPPAHLAEALEYLLEQ</sequence>
<feature type="domain" description="Endonuclease GajA/Old nuclease/RecF-like AAA" evidence="1">
    <location>
        <begin position="1"/>
        <end position="49"/>
    </location>
</feature>
<keyword evidence="3" id="KW-0540">Nuclease</keyword>
<protein>
    <submittedName>
        <fullName evidence="3">Putative exonuclease</fullName>
    </submittedName>
</protein>
<gene>
    <name evidence="3" type="ordered locus">BLASA_0020</name>
</gene>
<evidence type="ECO:0000259" key="2">
    <source>
        <dbReference type="Pfam" id="PF20469"/>
    </source>
</evidence>
<dbReference type="eggNOG" id="COG3593">
    <property type="taxonomic scope" value="Bacteria"/>
</dbReference>
<dbReference type="Proteomes" id="UP000007517">
    <property type="component" value="Chromosome"/>
</dbReference>
<feature type="domain" description="Endonuclease GajA/Old nuclease/RecF-like AAA" evidence="1">
    <location>
        <begin position="237"/>
        <end position="336"/>
    </location>
</feature>
<dbReference type="STRING" id="1146883.BLASA_0020"/>
<dbReference type="eggNOG" id="COG1196">
    <property type="taxonomic scope" value="Bacteria"/>
</dbReference>
<dbReference type="HOGENOM" id="CLU_021240_2_0_11"/>
<dbReference type="InterPro" id="IPR034139">
    <property type="entry name" value="TOPRIM_OLD"/>
</dbReference>